<dbReference type="EMBL" id="JABEZV010000009">
    <property type="protein sequence ID" value="MBA0721386.1"/>
    <property type="molecule type" value="Genomic_DNA"/>
</dbReference>
<sequence length="228" mass="26342">SLAFGWDFEFIELGYGFYAVKFEKQEDRFKVMIEGRWKIMDHYLTVKKWKPNFHPETAVVWSTVIWIYLPGLPLEYFHESVLIDVGKLVGKPNKVDSNTSLATRGKFARICVEVDLSKPLLSQVRIGNFAQNIEYEGHRLESCSHQAAQKEQLKETRVKARNTSNKNLGMERISRDSNKFEILMEENNQEIEALKDIRIGSENIMAAINVGTGKKNNGSRARPYRVRE</sequence>
<gene>
    <name evidence="2" type="ORF">Golax_008932</name>
</gene>
<dbReference type="PANTHER" id="PTHR31286:SF99">
    <property type="entry name" value="DUF4283 DOMAIN-CONTAINING PROTEIN"/>
    <property type="match status" value="1"/>
</dbReference>
<evidence type="ECO:0000313" key="3">
    <source>
        <dbReference type="Proteomes" id="UP000593574"/>
    </source>
</evidence>
<organism evidence="2 3">
    <name type="scientific">Gossypium laxum</name>
    <dbReference type="NCBI Taxonomy" id="34288"/>
    <lineage>
        <taxon>Eukaryota</taxon>
        <taxon>Viridiplantae</taxon>
        <taxon>Streptophyta</taxon>
        <taxon>Embryophyta</taxon>
        <taxon>Tracheophyta</taxon>
        <taxon>Spermatophyta</taxon>
        <taxon>Magnoliopsida</taxon>
        <taxon>eudicotyledons</taxon>
        <taxon>Gunneridae</taxon>
        <taxon>Pentapetalae</taxon>
        <taxon>rosids</taxon>
        <taxon>malvids</taxon>
        <taxon>Malvales</taxon>
        <taxon>Malvaceae</taxon>
        <taxon>Malvoideae</taxon>
        <taxon>Gossypium</taxon>
    </lineage>
</organism>
<proteinExistence type="predicted"/>
<dbReference type="Proteomes" id="UP000593574">
    <property type="component" value="Unassembled WGS sequence"/>
</dbReference>
<accession>A0A7J9ABE6</accession>
<evidence type="ECO:0000259" key="1">
    <source>
        <dbReference type="Pfam" id="PF14111"/>
    </source>
</evidence>
<reference evidence="2 3" key="1">
    <citation type="journal article" date="2019" name="Genome Biol. Evol.">
        <title>Insights into the evolution of the New World diploid cottons (Gossypium, subgenus Houzingenia) based on genome sequencing.</title>
        <authorList>
            <person name="Grover C.E."/>
            <person name="Arick M.A. 2nd"/>
            <person name="Thrash A."/>
            <person name="Conover J.L."/>
            <person name="Sanders W.S."/>
            <person name="Peterson D.G."/>
            <person name="Frelichowski J.E."/>
            <person name="Scheffler J.A."/>
            <person name="Scheffler B.E."/>
            <person name="Wendel J.F."/>
        </authorList>
    </citation>
    <scope>NUCLEOTIDE SEQUENCE [LARGE SCALE GENOMIC DNA]</scope>
    <source>
        <strain evidence="2">4</strain>
        <tissue evidence="2">Leaf</tissue>
    </source>
</reference>
<name>A0A7J9ABE6_9ROSI</name>
<dbReference type="Pfam" id="PF14111">
    <property type="entry name" value="DUF4283"/>
    <property type="match status" value="1"/>
</dbReference>
<dbReference type="InterPro" id="IPR040256">
    <property type="entry name" value="At4g02000-like"/>
</dbReference>
<evidence type="ECO:0000313" key="2">
    <source>
        <dbReference type="EMBL" id="MBA0721386.1"/>
    </source>
</evidence>
<keyword evidence="3" id="KW-1185">Reference proteome</keyword>
<protein>
    <recommendedName>
        <fullName evidence="1">DUF4283 domain-containing protein</fullName>
    </recommendedName>
</protein>
<comment type="caution">
    <text evidence="2">The sequence shown here is derived from an EMBL/GenBank/DDBJ whole genome shotgun (WGS) entry which is preliminary data.</text>
</comment>
<feature type="domain" description="DUF4283" evidence="1">
    <location>
        <begin position="10"/>
        <end position="56"/>
    </location>
</feature>
<feature type="non-terminal residue" evidence="2">
    <location>
        <position position="228"/>
    </location>
</feature>
<dbReference type="PANTHER" id="PTHR31286">
    <property type="entry name" value="GLYCINE-RICH CELL WALL STRUCTURAL PROTEIN 1.8-LIKE"/>
    <property type="match status" value="1"/>
</dbReference>
<dbReference type="AlphaFoldDB" id="A0A7J9ABE6"/>
<dbReference type="InterPro" id="IPR025558">
    <property type="entry name" value="DUF4283"/>
</dbReference>